<dbReference type="PROSITE" id="PS50994">
    <property type="entry name" value="INTEGRASE"/>
    <property type="match status" value="1"/>
</dbReference>
<dbReference type="OrthoDB" id="6514696at2759"/>
<dbReference type="InterPro" id="IPR001995">
    <property type="entry name" value="Peptidase_A2_cat"/>
</dbReference>
<evidence type="ECO:0000256" key="4">
    <source>
        <dbReference type="ARBA" id="ARBA00022695"/>
    </source>
</evidence>
<keyword evidence="3" id="KW-0808">Transferase</keyword>
<accession>A0A4Y2NUB6</accession>
<dbReference type="PANTHER" id="PTHR37984">
    <property type="entry name" value="PROTEIN CBG26694"/>
    <property type="match status" value="1"/>
</dbReference>
<keyword evidence="8" id="KW-0695">RNA-directed DNA polymerase</keyword>
<gene>
    <name evidence="13" type="primary">TY3B-G_260</name>
    <name evidence="13" type="ORF">AVEN_192666_1</name>
</gene>
<dbReference type="InterPro" id="IPR001969">
    <property type="entry name" value="Aspartic_peptidase_AS"/>
</dbReference>
<evidence type="ECO:0000313" key="14">
    <source>
        <dbReference type="Proteomes" id="UP000499080"/>
    </source>
</evidence>
<dbReference type="FunFam" id="3.30.420.10:FF:000032">
    <property type="entry name" value="Retrovirus-related Pol polyprotein from transposon 297-like Protein"/>
    <property type="match status" value="1"/>
</dbReference>
<evidence type="ECO:0000259" key="11">
    <source>
        <dbReference type="PROSITE" id="PS50878"/>
    </source>
</evidence>
<dbReference type="InterPro" id="IPR036397">
    <property type="entry name" value="RNaseH_sf"/>
</dbReference>
<dbReference type="Gene3D" id="3.10.10.10">
    <property type="entry name" value="HIV Type 1 Reverse Transcriptase, subunit A, domain 1"/>
    <property type="match status" value="1"/>
</dbReference>
<dbReference type="Pfam" id="PF00078">
    <property type="entry name" value="RVT_1"/>
    <property type="match status" value="1"/>
</dbReference>
<dbReference type="Proteomes" id="UP000499080">
    <property type="component" value="Unassembled WGS sequence"/>
</dbReference>
<dbReference type="InterPro" id="IPR021109">
    <property type="entry name" value="Peptidase_aspartic_dom_sf"/>
</dbReference>
<evidence type="ECO:0000259" key="10">
    <source>
        <dbReference type="PROSITE" id="PS50175"/>
    </source>
</evidence>
<dbReference type="FunFam" id="2.40.70.10:FF:000130">
    <property type="entry name" value="Retrovirus-related Pol polyprotein from transposon opus-like Protein"/>
    <property type="match status" value="1"/>
</dbReference>
<dbReference type="InterPro" id="IPR000477">
    <property type="entry name" value="RT_dom"/>
</dbReference>
<evidence type="ECO:0000256" key="1">
    <source>
        <dbReference type="ARBA" id="ARBA00012493"/>
    </source>
</evidence>
<feature type="domain" description="Peptidase A2" evidence="10">
    <location>
        <begin position="22"/>
        <end position="95"/>
    </location>
</feature>
<dbReference type="SUPFAM" id="SSF53098">
    <property type="entry name" value="Ribonuclease H-like"/>
    <property type="match status" value="1"/>
</dbReference>
<dbReference type="GO" id="GO:0006508">
    <property type="term" value="P:proteolysis"/>
    <property type="evidence" value="ECO:0007669"/>
    <property type="project" value="UniProtKB-KW"/>
</dbReference>
<dbReference type="InterPro" id="IPR001584">
    <property type="entry name" value="Integrase_cat-core"/>
</dbReference>
<feature type="domain" description="Integrase catalytic" evidence="12">
    <location>
        <begin position="719"/>
        <end position="838"/>
    </location>
</feature>
<dbReference type="GO" id="GO:0004519">
    <property type="term" value="F:endonuclease activity"/>
    <property type="evidence" value="ECO:0007669"/>
    <property type="project" value="UniProtKB-KW"/>
</dbReference>
<organism evidence="13 14">
    <name type="scientific">Araneus ventricosus</name>
    <name type="common">Orbweaver spider</name>
    <name type="synonym">Epeira ventricosa</name>
    <dbReference type="NCBI Taxonomy" id="182803"/>
    <lineage>
        <taxon>Eukaryota</taxon>
        <taxon>Metazoa</taxon>
        <taxon>Ecdysozoa</taxon>
        <taxon>Arthropoda</taxon>
        <taxon>Chelicerata</taxon>
        <taxon>Arachnida</taxon>
        <taxon>Araneae</taxon>
        <taxon>Araneomorphae</taxon>
        <taxon>Entelegynae</taxon>
        <taxon>Araneoidea</taxon>
        <taxon>Araneidae</taxon>
        <taxon>Araneus</taxon>
    </lineage>
</organism>
<dbReference type="GO" id="GO:0015074">
    <property type="term" value="P:DNA integration"/>
    <property type="evidence" value="ECO:0007669"/>
    <property type="project" value="InterPro"/>
</dbReference>
<sequence length="992" mass="112206">MAAGVKGQNNCRLVIHDRPSGLNFLVDTGADISVVPLSSAERCKPKSLLNLLAANGTKINTYGTRNLSLNIGLRRIFPWSFIIADVSRPILGADFLTHYGIIIDLKSKCLKDQQTTLTSTGKISTDNTPSITALKLSLNFNDLIREYNDIFDDVERSPIKVQPHNVTHVIQAKGPPVGAKARRLAPDKLTAAKQEFQNLIHKGICSPSTSCWASPLVMVKKSDGSWRPCGDYRALNAQTIPDKYPIRHIHDFTSYLHGKTVFTTLDLKRAYHQVPMHEEDKQKTAIITPFGLFQFNFMTFGLRNAAQTMQRLMDNALQGLDFCFVYIDDLLIASSSLEEHLDHLKQVFDRLRKFGLVLNRDKCVFAVENLSFLGHKIDKYGITPLPEKVEAISNFPQPKTVQDLRRFLGMLNFFRRFLPQAAQKQLPLQKMLGKCKKRDKTPLNWTGESDQAFQNCINDLKEATHLAHPDAAIILMTDASDRAIGGCIQQREGDSWKPLGFFSRKLSTTEQKYSAYDRELLAIFVSIKYFRYLLEGTKFTILTDHKPITYAFSQKIEKLSPRQINHLNFIAQFTVDIKHICGKDNVVADALSRIESISTSPLAYEDIARSQQDDEELDLLLKQPTSLTLQKLQVPNTDVMLYCDISTQVIRPYIPKTHRYQVFRNLHDLAHPGVRATVRLICSRFVWPKMKQDIVNFTRSCIACQKSKIFRHVHSPLEEFKVPNQRFVHINIDLIGPLPSSQGFSYCLTAIDRFSRWPEAMPLTDIRAETVAQALYSGWISRFGVPQRISTDRGAQFTSDVFHSLAKTFGIRLSHTAAYHPQANGAIERWHRTLKAAIMCHTSVHWVSALPAVLLGLRTVFKEDLQCSPAEMVDLSVCSHVFLRVDAVQPSLSQPYTGPYKVLSRTNKNFIILKDNKKVTVTIDRLKPAHLLLDNVNSFESKLDSPGVDTPSPTPSAKEPEKSAMPLPEKSPILTRTGRRVHFPVKYRDFVS</sequence>
<comment type="caution">
    <text evidence="13">The sequence shown here is derived from an EMBL/GenBank/DDBJ whole genome shotgun (WGS) entry which is preliminary data.</text>
</comment>
<dbReference type="InterPro" id="IPR050951">
    <property type="entry name" value="Retrovirus_Pol_polyprotein"/>
</dbReference>
<dbReference type="EMBL" id="BGPR01009735">
    <property type="protein sequence ID" value="GBN41950.1"/>
    <property type="molecule type" value="Genomic_DNA"/>
</dbReference>
<dbReference type="Gene3D" id="1.10.340.70">
    <property type="match status" value="1"/>
</dbReference>
<dbReference type="GO" id="GO:0003676">
    <property type="term" value="F:nucleic acid binding"/>
    <property type="evidence" value="ECO:0007669"/>
    <property type="project" value="InterPro"/>
</dbReference>
<dbReference type="SUPFAM" id="SSF50630">
    <property type="entry name" value="Acid proteases"/>
    <property type="match status" value="1"/>
</dbReference>
<evidence type="ECO:0000256" key="3">
    <source>
        <dbReference type="ARBA" id="ARBA00022679"/>
    </source>
</evidence>
<dbReference type="FunFam" id="3.30.70.270:FF:000020">
    <property type="entry name" value="Transposon Tf2-6 polyprotein-like Protein"/>
    <property type="match status" value="1"/>
</dbReference>
<feature type="domain" description="Reverse transcriptase" evidence="11">
    <location>
        <begin position="200"/>
        <end position="377"/>
    </location>
</feature>
<proteinExistence type="predicted"/>
<dbReference type="PROSITE" id="PS50175">
    <property type="entry name" value="ASP_PROT_RETROV"/>
    <property type="match status" value="1"/>
</dbReference>
<keyword evidence="14" id="KW-1185">Reference proteome</keyword>
<dbReference type="Gene3D" id="3.30.420.10">
    <property type="entry name" value="Ribonuclease H-like superfamily/Ribonuclease H"/>
    <property type="match status" value="1"/>
</dbReference>
<dbReference type="InterPro" id="IPR012337">
    <property type="entry name" value="RNaseH-like_sf"/>
</dbReference>
<evidence type="ECO:0000256" key="6">
    <source>
        <dbReference type="ARBA" id="ARBA00022759"/>
    </source>
</evidence>
<evidence type="ECO:0000256" key="2">
    <source>
        <dbReference type="ARBA" id="ARBA00022670"/>
    </source>
</evidence>
<dbReference type="EC" id="2.7.7.49" evidence="1"/>
<keyword evidence="2" id="KW-0645">Protease</keyword>
<dbReference type="InterPro" id="IPR041373">
    <property type="entry name" value="RT_RNaseH"/>
</dbReference>
<dbReference type="GO" id="GO:0004190">
    <property type="term" value="F:aspartic-type endopeptidase activity"/>
    <property type="evidence" value="ECO:0007669"/>
    <property type="project" value="InterPro"/>
</dbReference>
<name>A0A4Y2NUB6_ARAVE</name>
<dbReference type="FunFam" id="3.10.10.10:FF:000007">
    <property type="entry name" value="Retrovirus-related Pol polyprotein from transposon 17.6-like Protein"/>
    <property type="match status" value="1"/>
</dbReference>
<evidence type="ECO:0000256" key="5">
    <source>
        <dbReference type="ARBA" id="ARBA00022722"/>
    </source>
</evidence>
<dbReference type="InterPro" id="IPR043502">
    <property type="entry name" value="DNA/RNA_pol_sf"/>
</dbReference>
<evidence type="ECO:0000256" key="8">
    <source>
        <dbReference type="ARBA" id="ARBA00022918"/>
    </source>
</evidence>
<dbReference type="CDD" id="cd01647">
    <property type="entry name" value="RT_LTR"/>
    <property type="match status" value="1"/>
</dbReference>
<dbReference type="Pfam" id="PF17917">
    <property type="entry name" value="RT_RNaseH"/>
    <property type="match status" value="1"/>
</dbReference>
<dbReference type="Gene3D" id="3.30.70.270">
    <property type="match status" value="2"/>
</dbReference>
<dbReference type="GO" id="GO:0042575">
    <property type="term" value="C:DNA polymerase complex"/>
    <property type="evidence" value="ECO:0007669"/>
    <property type="project" value="UniProtKB-ARBA"/>
</dbReference>
<dbReference type="PANTHER" id="PTHR37984:SF5">
    <property type="entry name" value="PROTEIN NYNRIN-LIKE"/>
    <property type="match status" value="1"/>
</dbReference>
<dbReference type="InterPro" id="IPR041588">
    <property type="entry name" value="Integrase_H2C2"/>
</dbReference>
<evidence type="ECO:0000313" key="13">
    <source>
        <dbReference type="EMBL" id="GBN41950.1"/>
    </source>
</evidence>
<dbReference type="FunFam" id="3.10.20.370:FF:000001">
    <property type="entry name" value="Retrovirus-related Pol polyprotein from transposon 17.6-like protein"/>
    <property type="match status" value="1"/>
</dbReference>
<dbReference type="Pfam" id="PF00665">
    <property type="entry name" value="rve"/>
    <property type="match status" value="1"/>
</dbReference>
<dbReference type="InterPro" id="IPR034132">
    <property type="entry name" value="RP_Saci-like"/>
</dbReference>
<feature type="region of interest" description="Disordered" evidence="9">
    <location>
        <begin position="941"/>
        <end position="975"/>
    </location>
</feature>
<evidence type="ECO:0000256" key="7">
    <source>
        <dbReference type="ARBA" id="ARBA00022801"/>
    </source>
</evidence>
<evidence type="ECO:0000259" key="12">
    <source>
        <dbReference type="PROSITE" id="PS50994"/>
    </source>
</evidence>
<reference evidence="13 14" key="1">
    <citation type="journal article" date="2019" name="Sci. Rep.">
        <title>Orb-weaving spider Araneus ventricosus genome elucidates the spidroin gene catalogue.</title>
        <authorList>
            <person name="Kono N."/>
            <person name="Nakamura H."/>
            <person name="Ohtoshi R."/>
            <person name="Moran D.A.P."/>
            <person name="Shinohara A."/>
            <person name="Yoshida Y."/>
            <person name="Fujiwara M."/>
            <person name="Mori M."/>
            <person name="Tomita M."/>
            <person name="Arakawa K."/>
        </authorList>
    </citation>
    <scope>NUCLEOTIDE SEQUENCE [LARGE SCALE GENOMIC DNA]</scope>
</reference>
<dbReference type="AlphaFoldDB" id="A0A4Y2NUB6"/>
<dbReference type="CDD" id="cd06094">
    <property type="entry name" value="RP_Saci_like"/>
    <property type="match status" value="1"/>
</dbReference>
<dbReference type="GO" id="GO:0003964">
    <property type="term" value="F:RNA-directed DNA polymerase activity"/>
    <property type="evidence" value="ECO:0007669"/>
    <property type="project" value="UniProtKB-KW"/>
</dbReference>
<evidence type="ECO:0000256" key="9">
    <source>
        <dbReference type="SAM" id="MobiDB-lite"/>
    </source>
</evidence>
<dbReference type="SUPFAM" id="SSF56672">
    <property type="entry name" value="DNA/RNA polymerases"/>
    <property type="match status" value="1"/>
</dbReference>
<dbReference type="InterPro" id="IPR043128">
    <property type="entry name" value="Rev_trsase/Diguanyl_cyclase"/>
</dbReference>
<keyword evidence="5" id="KW-0540">Nuclease</keyword>
<dbReference type="Pfam" id="PF17921">
    <property type="entry name" value="Integrase_H2C2"/>
    <property type="match status" value="1"/>
</dbReference>
<dbReference type="CDD" id="cd09274">
    <property type="entry name" value="RNase_HI_RT_Ty3"/>
    <property type="match status" value="1"/>
</dbReference>
<dbReference type="PROSITE" id="PS50878">
    <property type="entry name" value="RT_POL"/>
    <property type="match status" value="1"/>
</dbReference>
<dbReference type="PROSITE" id="PS00141">
    <property type="entry name" value="ASP_PROTEASE"/>
    <property type="match status" value="1"/>
</dbReference>
<keyword evidence="7" id="KW-0378">Hydrolase</keyword>
<protein>
    <recommendedName>
        <fullName evidence="1">RNA-directed DNA polymerase</fullName>
        <ecNumber evidence="1">2.7.7.49</ecNumber>
    </recommendedName>
</protein>
<dbReference type="Gene3D" id="2.40.70.10">
    <property type="entry name" value="Acid Proteases"/>
    <property type="match status" value="1"/>
</dbReference>
<keyword evidence="4" id="KW-0548">Nucleotidyltransferase</keyword>
<keyword evidence="6" id="KW-0255">Endonuclease</keyword>